<gene>
    <name evidence="1" type="ORF">FEQ00_06238</name>
</gene>
<comment type="caution">
    <text evidence="1">The sequence shown here is derived from an EMBL/GenBank/DDBJ whole genome shotgun (WGS) entry which is preliminary data.</text>
</comment>
<evidence type="ECO:0000313" key="1">
    <source>
        <dbReference type="EMBL" id="MDR8757778.1"/>
    </source>
</evidence>
<keyword evidence="2" id="KW-1185">Reference proteome</keyword>
<dbReference type="EMBL" id="VJSY01000071">
    <property type="protein sequence ID" value="MDR8757778.1"/>
    <property type="molecule type" value="Genomic_DNA"/>
</dbReference>
<protein>
    <submittedName>
        <fullName evidence="1">Uncharacterized protein</fullName>
    </submittedName>
</protein>
<evidence type="ECO:0000313" key="2">
    <source>
        <dbReference type="Proteomes" id="UP001248067"/>
    </source>
</evidence>
<proteinExistence type="predicted"/>
<organism evidence="1 2">
    <name type="scientific">Burkholderia pseudomultivorans</name>
    <dbReference type="NCBI Taxonomy" id="1207504"/>
    <lineage>
        <taxon>Bacteria</taxon>
        <taxon>Pseudomonadati</taxon>
        <taxon>Pseudomonadota</taxon>
        <taxon>Betaproteobacteria</taxon>
        <taxon>Burkholderiales</taxon>
        <taxon>Burkholderiaceae</taxon>
        <taxon>Burkholderia</taxon>
        <taxon>Burkholderia cepacia complex</taxon>
    </lineage>
</organism>
<dbReference type="RefSeq" id="WP_175897083.1">
    <property type="nucleotide sequence ID" value="NZ_CADFDQ010000031.1"/>
</dbReference>
<dbReference type="Proteomes" id="UP001248067">
    <property type="component" value="Unassembled WGS sequence"/>
</dbReference>
<reference evidence="1 2" key="1">
    <citation type="submission" date="2019-06" db="EMBL/GenBank/DDBJ databases">
        <title>Evolution of Burkholderia multivorans in the lungs of Cystic Fibrosis patients.</title>
        <authorList>
            <person name="Moreira L.M."/>
        </authorList>
    </citation>
    <scope>NUCLEOTIDE SEQUENCE [LARGE SCALE GENOMIC DNA]</scope>
    <source>
        <strain evidence="1 2">VC13239</strain>
    </source>
</reference>
<accession>A0ABU2EDY5</accession>
<name>A0ABU2EDY5_9BURK</name>
<sequence>MTDQNLAPFTGADMRERFVRYFNVRTEPTVWSGKSSIHGLYADYCARSNVEPEPEAVFFAGVAAMLNDPWACDRHNGVVHLIVNGLEPLRPFDGIGPSDGPTFAVLPSGTRPRFAR</sequence>